<evidence type="ECO:0000313" key="2">
    <source>
        <dbReference type="EMBL" id="KAF7992515.1"/>
    </source>
</evidence>
<dbReference type="Proteomes" id="UP000639338">
    <property type="component" value="Unassembled WGS sequence"/>
</dbReference>
<dbReference type="EMBL" id="JACMRX010000003">
    <property type="protein sequence ID" value="KAF7992515.1"/>
    <property type="molecule type" value="Genomic_DNA"/>
</dbReference>
<reference evidence="2 3" key="1">
    <citation type="submission" date="2020-08" db="EMBL/GenBank/DDBJ databases">
        <title>Aphidius gifuensis genome sequencing and assembly.</title>
        <authorList>
            <person name="Du Z."/>
        </authorList>
    </citation>
    <scope>NUCLEOTIDE SEQUENCE [LARGE SCALE GENOMIC DNA]</scope>
    <source>
        <strain evidence="2">YNYX2018</strain>
        <tissue evidence="2">Adults</tissue>
    </source>
</reference>
<feature type="compositionally biased region" description="Low complexity" evidence="1">
    <location>
        <begin position="37"/>
        <end position="53"/>
    </location>
</feature>
<gene>
    <name evidence="2" type="ORF">HCN44_004859</name>
</gene>
<dbReference type="AlphaFoldDB" id="A0A834XUX2"/>
<feature type="region of interest" description="Disordered" evidence="1">
    <location>
        <begin position="33"/>
        <end position="67"/>
    </location>
</feature>
<keyword evidence="3" id="KW-1185">Reference proteome</keyword>
<comment type="caution">
    <text evidence="2">The sequence shown here is derived from an EMBL/GenBank/DDBJ whole genome shotgun (WGS) entry which is preliminary data.</text>
</comment>
<dbReference type="OrthoDB" id="7697691at2759"/>
<accession>A0A834XUX2</accession>
<name>A0A834XUX2_APHGI</name>
<proteinExistence type="predicted"/>
<evidence type="ECO:0000313" key="3">
    <source>
        <dbReference type="Proteomes" id="UP000639338"/>
    </source>
</evidence>
<organism evidence="2 3">
    <name type="scientific">Aphidius gifuensis</name>
    <name type="common">Parasitoid wasp</name>
    <dbReference type="NCBI Taxonomy" id="684658"/>
    <lineage>
        <taxon>Eukaryota</taxon>
        <taxon>Metazoa</taxon>
        <taxon>Ecdysozoa</taxon>
        <taxon>Arthropoda</taxon>
        <taxon>Hexapoda</taxon>
        <taxon>Insecta</taxon>
        <taxon>Pterygota</taxon>
        <taxon>Neoptera</taxon>
        <taxon>Endopterygota</taxon>
        <taxon>Hymenoptera</taxon>
        <taxon>Apocrita</taxon>
        <taxon>Ichneumonoidea</taxon>
        <taxon>Braconidae</taxon>
        <taxon>Aphidiinae</taxon>
        <taxon>Aphidius</taxon>
    </lineage>
</organism>
<evidence type="ECO:0000256" key="1">
    <source>
        <dbReference type="SAM" id="MobiDB-lite"/>
    </source>
</evidence>
<sequence>MYFNFINCPDNEGVPNAAIYDDDGDAETLNETESETESVTNVSSNDSDSVSSDDTFDDPSNINLDECNTNDDTDSELLFPGASISVSESMLLTLSMYLRHDISDSLLSDMLKWLEIHCPKPNHCAKSLFLFQEIYDGSVYQNYLNDNSIFNLNCPNNISFIWNSDGIPLFKSSKVGVWPLFLQINELPIQERNKVENMILVGLWSGSKKPFPIYF</sequence>
<protein>
    <submittedName>
        <fullName evidence="2">Uncharacterized protein</fullName>
    </submittedName>
</protein>